<dbReference type="InterPro" id="IPR051127">
    <property type="entry name" value="Fungal_SecMet_Regulators"/>
</dbReference>
<keyword evidence="2" id="KW-0804">Transcription</keyword>
<dbReference type="InterPro" id="IPR036864">
    <property type="entry name" value="Zn2-C6_fun-type_DNA-bd_sf"/>
</dbReference>
<dbReference type="SUPFAM" id="SSF57701">
    <property type="entry name" value="Zn2/Cys6 DNA-binding domain"/>
    <property type="match status" value="1"/>
</dbReference>
<dbReference type="GO" id="GO:0000978">
    <property type="term" value="F:RNA polymerase II cis-regulatory region sequence-specific DNA binding"/>
    <property type="evidence" value="ECO:0007669"/>
    <property type="project" value="TreeGrafter"/>
</dbReference>
<dbReference type="EMBL" id="AMKT01000073">
    <property type="protein sequence ID" value="OXG14828.1"/>
    <property type="molecule type" value="Genomic_DNA"/>
</dbReference>
<sequence>MFNISVGLHLSRRTMAFPYHNVTFCGFGGHVPFLHQNLPPSSPPLKSEGIELPVLDFSDPHQVLSLGSTLTPSTAEDRPPDPTHHPEPTSALSNHQLPMRHDEDFMMKPKRKRGRPRGSTSRIRTIRPARKMGRVKAESKTEPLGRKGIKDLQRSKDEAKKRERKRRAYEACTHCRYRRQKCDEGVPCSLCKKDHKACIYLTKLPAELVDMARKTRYSPQTVPPILLFHMQRKSSETDIHLPTSSTNTALDFPPFKFAEPARTPIGEENTVDFNDVEDDNIVVSHSIQKSFGEYSGSEPELMTPAAPPRMQPSMAAGLLNRSPPQPWEANCIFQTQVQEPAPESIAPPTQPAPLYEFNPGVSSGSIMELFSDGPQALSVAVNEFEWCTEPSQASAVDGGLNLDTNMERSPGFDEDLNNGMDFSGSLDVYWGE</sequence>
<feature type="compositionally biased region" description="Basic and acidic residues" evidence="4">
    <location>
        <begin position="75"/>
        <end position="87"/>
    </location>
</feature>
<dbReference type="AlphaFoldDB" id="A0A854Q5Y7"/>
<dbReference type="PROSITE" id="PS00463">
    <property type="entry name" value="ZN2_CY6_FUNGAL_1"/>
    <property type="match status" value="1"/>
</dbReference>
<comment type="caution">
    <text evidence="6">The sequence shown here is derived from an EMBL/GenBank/DDBJ whole genome shotgun (WGS) entry which is preliminary data.</text>
</comment>
<protein>
    <recommendedName>
        <fullName evidence="5">Zn(2)-C6 fungal-type domain-containing protein</fullName>
    </recommendedName>
</protein>
<dbReference type="SMART" id="SM00066">
    <property type="entry name" value="GAL4"/>
    <property type="match status" value="1"/>
</dbReference>
<reference evidence="6 7" key="1">
    <citation type="submission" date="2017-06" db="EMBL/GenBank/DDBJ databases">
        <title>Global population genomics of the pathogenic fungus Cryptococcus neoformans var. grubii.</title>
        <authorList>
            <person name="Cuomo C."/>
            <person name="Litvintseva A."/>
            <person name="Chen Y."/>
            <person name="Young S."/>
            <person name="Zeng Q."/>
            <person name="Chapman S."/>
            <person name="Gujja S."/>
            <person name="Saif S."/>
            <person name="Birren B."/>
        </authorList>
    </citation>
    <scope>NUCLEOTIDE SEQUENCE [LARGE SCALE GENOMIC DNA]</scope>
    <source>
        <strain evidence="6 7">Tu259-1</strain>
    </source>
</reference>
<feature type="compositionally biased region" description="Polar residues" evidence="4">
    <location>
        <begin position="65"/>
        <end position="74"/>
    </location>
</feature>
<organism evidence="6 7">
    <name type="scientific">Cryptococcus neoformans Tu259-1</name>
    <dbReference type="NCBI Taxonomy" id="1230072"/>
    <lineage>
        <taxon>Eukaryota</taxon>
        <taxon>Fungi</taxon>
        <taxon>Dikarya</taxon>
        <taxon>Basidiomycota</taxon>
        <taxon>Agaricomycotina</taxon>
        <taxon>Tremellomycetes</taxon>
        <taxon>Tremellales</taxon>
        <taxon>Cryptococcaceae</taxon>
        <taxon>Cryptococcus</taxon>
        <taxon>Cryptococcus neoformans species complex</taxon>
    </lineage>
</organism>
<feature type="compositionally biased region" description="Basic and acidic residues" evidence="4">
    <location>
        <begin position="135"/>
        <end position="161"/>
    </location>
</feature>
<evidence type="ECO:0000256" key="4">
    <source>
        <dbReference type="SAM" id="MobiDB-lite"/>
    </source>
</evidence>
<dbReference type="GO" id="GO:0005634">
    <property type="term" value="C:nucleus"/>
    <property type="evidence" value="ECO:0007669"/>
    <property type="project" value="TreeGrafter"/>
</dbReference>
<dbReference type="Pfam" id="PF00172">
    <property type="entry name" value="Zn_clus"/>
    <property type="match status" value="1"/>
</dbReference>
<evidence type="ECO:0000256" key="3">
    <source>
        <dbReference type="ARBA" id="ARBA00023242"/>
    </source>
</evidence>
<evidence type="ECO:0000256" key="1">
    <source>
        <dbReference type="ARBA" id="ARBA00023015"/>
    </source>
</evidence>
<accession>A0A854Q5Y7</accession>
<keyword evidence="3" id="KW-0539">Nucleus</keyword>
<dbReference type="GO" id="GO:0000435">
    <property type="term" value="P:positive regulation of transcription from RNA polymerase II promoter by galactose"/>
    <property type="evidence" value="ECO:0007669"/>
    <property type="project" value="TreeGrafter"/>
</dbReference>
<dbReference type="OrthoDB" id="2571985at2759"/>
<dbReference type="CDD" id="cd00067">
    <property type="entry name" value="GAL4"/>
    <property type="match status" value="1"/>
</dbReference>
<feature type="region of interest" description="Disordered" evidence="4">
    <location>
        <begin position="63"/>
        <end position="163"/>
    </location>
</feature>
<gene>
    <name evidence="6" type="ORF">C361_05527</name>
</gene>
<dbReference type="PANTHER" id="PTHR47424">
    <property type="entry name" value="REGULATORY PROTEIN GAL4"/>
    <property type="match status" value="1"/>
</dbReference>
<dbReference type="PANTHER" id="PTHR47424:SF15">
    <property type="entry name" value="ZN(II)2CYS6 TRANSCRIPTION FACTOR (EUROFUNG)"/>
    <property type="match status" value="1"/>
</dbReference>
<dbReference type="PROSITE" id="PS50048">
    <property type="entry name" value="ZN2_CY6_FUNGAL_2"/>
    <property type="match status" value="1"/>
</dbReference>
<dbReference type="Proteomes" id="UP000199727">
    <property type="component" value="Unassembled WGS sequence"/>
</dbReference>
<dbReference type="GO" id="GO:0008270">
    <property type="term" value="F:zinc ion binding"/>
    <property type="evidence" value="ECO:0007669"/>
    <property type="project" value="InterPro"/>
</dbReference>
<dbReference type="Gene3D" id="4.10.240.10">
    <property type="entry name" value="Zn(2)-C6 fungal-type DNA-binding domain"/>
    <property type="match status" value="1"/>
</dbReference>
<evidence type="ECO:0000259" key="5">
    <source>
        <dbReference type="PROSITE" id="PS50048"/>
    </source>
</evidence>
<evidence type="ECO:0000313" key="6">
    <source>
        <dbReference type="EMBL" id="OXG14828.1"/>
    </source>
</evidence>
<evidence type="ECO:0000256" key="2">
    <source>
        <dbReference type="ARBA" id="ARBA00023163"/>
    </source>
</evidence>
<proteinExistence type="predicted"/>
<feature type="domain" description="Zn(2)-C6 fungal-type" evidence="5">
    <location>
        <begin position="171"/>
        <end position="200"/>
    </location>
</feature>
<dbReference type="InterPro" id="IPR001138">
    <property type="entry name" value="Zn2Cys6_DnaBD"/>
</dbReference>
<dbReference type="GO" id="GO:0000981">
    <property type="term" value="F:DNA-binding transcription factor activity, RNA polymerase II-specific"/>
    <property type="evidence" value="ECO:0007669"/>
    <property type="project" value="InterPro"/>
</dbReference>
<feature type="compositionally biased region" description="Basic residues" evidence="4">
    <location>
        <begin position="124"/>
        <end position="134"/>
    </location>
</feature>
<keyword evidence="1" id="KW-0805">Transcription regulation</keyword>
<evidence type="ECO:0000313" key="7">
    <source>
        <dbReference type="Proteomes" id="UP000199727"/>
    </source>
</evidence>
<name>A0A854Q5Y7_CRYNE</name>